<evidence type="ECO:0000256" key="6">
    <source>
        <dbReference type="ARBA" id="ARBA00022692"/>
    </source>
</evidence>
<dbReference type="HOGENOM" id="CLU_016134_0_0_1"/>
<evidence type="ECO:0000256" key="9">
    <source>
        <dbReference type="ARBA" id="ARBA00023002"/>
    </source>
</evidence>
<dbReference type="PROSITE" id="PS51384">
    <property type="entry name" value="FAD_FR"/>
    <property type="match status" value="1"/>
</dbReference>
<dbReference type="Pfam" id="PF01794">
    <property type="entry name" value="Ferric_reduct"/>
    <property type="match status" value="1"/>
</dbReference>
<comment type="similarity">
    <text evidence="2">Belongs to the ferric reductase (FRE) family.</text>
</comment>
<dbReference type="InterPro" id="IPR013112">
    <property type="entry name" value="FAD-bd_8"/>
</dbReference>
<evidence type="ECO:0000256" key="10">
    <source>
        <dbReference type="ARBA" id="ARBA00023065"/>
    </source>
</evidence>
<feature type="domain" description="FAD-binding FR-type" evidence="15">
    <location>
        <begin position="312"/>
        <end position="459"/>
    </location>
</feature>
<keyword evidence="11 14" id="KW-0472">Membrane</keyword>
<comment type="subcellular location">
    <subcellularLocation>
        <location evidence="1">Cell membrane</location>
        <topology evidence="1">Multi-pass membrane protein</topology>
    </subcellularLocation>
</comment>
<proteinExistence type="inferred from homology"/>
<dbReference type="GO" id="GO:0005886">
    <property type="term" value="C:plasma membrane"/>
    <property type="evidence" value="ECO:0007669"/>
    <property type="project" value="UniProtKB-SubCell"/>
</dbReference>
<evidence type="ECO:0000256" key="1">
    <source>
        <dbReference type="ARBA" id="ARBA00004651"/>
    </source>
</evidence>
<sequence length="853" mass="94779">MGTHLRRAHIQDHDNAAGLETHWGYPDRVVPCVNDQGTCEYLDAVYRMHDLSMLYTFILWAVIGGVLALWVAVRIFRPREKSTGLLKATFRDAEASESKHGQSNALRVWRATTATINHYMLPESFTGVFGHISRVQLVFLAGLLAYLLIFSLVGISYRTWITPVKKSPGKFNTRTGLGGFSDRVGALAYALTPLSILLSSRDSALSLLTGLPHTSFLFLHVWTGRIIFIQSFLHTLGWTIIEARLYQPQPAVYREFMSQLYIIFGVVAMLLITVLYLGSLKRIVRRTGYQFFKLTHYVTAALYLAACWIHWTGLACWIIAAIILLAIDRGIRLMRLLLIHTGYLGTKNCVGFKKAEAKLKVFEDGDGGKILRLELEHNHGPWRAGQHFFLTFPELAWWEAHPFTPASLSSEHPQWQRHVYVMRVKRGITRRLADLAISRGGESSLDVLLTGPYGAGSEITDTSRAKNMLAIAGGTGISFVFPQVLQLLAKTVDDRERGLTQLVWIVRKRADIQWFLPEIEGLKKSIEDRVRCDKEKVALYADRVKISILVTRRSTNEPKATGSCVSSPVTSDISNEIGEDTTFKNVERSSVSERLDILCAGGRFIHVKQLENHHPQIAELLDAFATSCTAGTIDVVGSGPVGMGTDLRSAVASLNHASNVWRGNQTGPRFASQSAHHGESAHHVPAGSGSESFGKGFYISLSLMSVGLVGYTLATSSETAPRITRLIASFKEHREERDGQRNALHQAAAEQAAFDRQLFASATPSHSGVDLRYPEALNRSSPWNVVAGEGGADLSKLMEYYARENEKVEKERAERIKRKGKITTVYDDTTGGRFPSWMPWVGGSKKVAPGFKE</sequence>
<dbReference type="EC" id="1.16.1.9" evidence="3"/>
<dbReference type="InterPro" id="IPR017927">
    <property type="entry name" value="FAD-bd_FR_type"/>
</dbReference>
<dbReference type="SUPFAM" id="SSF52343">
    <property type="entry name" value="Ferredoxin reductase-like, C-terminal NADP-linked domain"/>
    <property type="match status" value="1"/>
</dbReference>
<feature type="transmembrane region" description="Helical" evidence="14">
    <location>
        <begin position="219"/>
        <end position="241"/>
    </location>
</feature>
<dbReference type="OMA" id="VIRWTGY"/>
<comment type="catalytic activity">
    <reaction evidence="12">
        <text>2 a Fe(II)-siderophore + NADP(+) + H(+) = 2 a Fe(III)-siderophore + NADPH</text>
        <dbReference type="Rhea" id="RHEA:28795"/>
        <dbReference type="Rhea" id="RHEA-COMP:11342"/>
        <dbReference type="Rhea" id="RHEA-COMP:11344"/>
        <dbReference type="ChEBI" id="CHEBI:15378"/>
        <dbReference type="ChEBI" id="CHEBI:29033"/>
        <dbReference type="ChEBI" id="CHEBI:29034"/>
        <dbReference type="ChEBI" id="CHEBI:57783"/>
        <dbReference type="ChEBI" id="CHEBI:58349"/>
        <dbReference type="EC" id="1.16.1.9"/>
    </reaction>
</comment>
<dbReference type="CDD" id="cd06186">
    <property type="entry name" value="NOX_Duox_like_FAD_NADP"/>
    <property type="match status" value="1"/>
</dbReference>
<keyword evidence="4" id="KW-0813">Transport</keyword>
<accession>U1G954</accession>
<organism evidence="16 17">
    <name type="scientific">Endocarpon pusillum (strain Z07020 / HMAS-L-300199)</name>
    <name type="common">Lichen-forming fungus</name>
    <dbReference type="NCBI Taxonomy" id="1263415"/>
    <lineage>
        <taxon>Eukaryota</taxon>
        <taxon>Fungi</taxon>
        <taxon>Dikarya</taxon>
        <taxon>Ascomycota</taxon>
        <taxon>Pezizomycotina</taxon>
        <taxon>Eurotiomycetes</taxon>
        <taxon>Chaetothyriomycetidae</taxon>
        <taxon>Verrucariales</taxon>
        <taxon>Verrucariaceae</taxon>
        <taxon>Endocarpon</taxon>
    </lineage>
</organism>
<dbReference type="PANTHER" id="PTHR32361">
    <property type="entry name" value="FERRIC/CUPRIC REDUCTASE TRANSMEMBRANE COMPONENT"/>
    <property type="match status" value="1"/>
</dbReference>
<protein>
    <recommendedName>
        <fullName evidence="3">ferric-chelate reductase (NADPH)</fullName>
        <ecNumber evidence="3">1.16.1.9</ecNumber>
    </recommendedName>
</protein>
<evidence type="ECO:0000256" key="13">
    <source>
        <dbReference type="SAM" id="MobiDB-lite"/>
    </source>
</evidence>
<dbReference type="Pfam" id="PF08030">
    <property type="entry name" value="NAD_binding_6"/>
    <property type="match status" value="1"/>
</dbReference>
<evidence type="ECO:0000256" key="5">
    <source>
        <dbReference type="ARBA" id="ARBA00022475"/>
    </source>
</evidence>
<keyword evidence="7" id="KW-0249">Electron transport</keyword>
<keyword evidence="5" id="KW-1003">Cell membrane</keyword>
<name>U1G954_ENDPU</name>
<dbReference type="RefSeq" id="XP_007805864.1">
    <property type="nucleotide sequence ID" value="XM_007807673.1"/>
</dbReference>
<feature type="compositionally biased region" description="Polar residues" evidence="13">
    <location>
        <begin position="663"/>
        <end position="675"/>
    </location>
</feature>
<dbReference type="InterPro" id="IPR039261">
    <property type="entry name" value="FNR_nucleotide-bd"/>
</dbReference>
<dbReference type="GeneID" id="19240600"/>
<dbReference type="GO" id="GO:0015677">
    <property type="term" value="P:copper ion import"/>
    <property type="evidence" value="ECO:0007669"/>
    <property type="project" value="TreeGrafter"/>
</dbReference>
<dbReference type="InterPro" id="IPR017938">
    <property type="entry name" value="Riboflavin_synthase-like_b-brl"/>
</dbReference>
<keyword evidence="10" id="KW-0406">Ion transport</keyword>
<evidence type="ECO:0000313" key="16">
    <source>
        <dbReference type="EMBL" id="ERF68513.1"/>
    </source>
</evidence>
<dbReference type="InterPro" id="IPR051410">
    <property type="entry name" value="Ferric/Cupric_Reductase"/>
</dbReference>
<keyword evidence="8 14" id="KW-1133">Transmembrane helix</keyword>
<dbReference type="InterPro" id="IPR013121">
    <property type="entry name" value="Fe_red_NAD-bd_6"/>
</dbReference>
<evidence type="ECO:0000256" key="12">
    <source>
        <dbReference type="ARBA" id="ARBA00048483"/>
    </source>
</evidence>
<feature type="region of interest" description="Disordered" evidence="13">
    <location>
        <begin position="663"/>
        <end position="687"/>
    </location>
</feature>
<dbReference type="OrthoDB" id="167398at2759"/>
<dbReference type="eggNOG" id="KOG0039">
    <property type="taxonomic scope" value="Eukaryota"/>
</dbReference>
<dbReference type="SFLD" id="SFLDG01168">
    <property type="entry name" value="Ferric_reductase_subgroup_(FRE"/>
    <property type="match status" value="1"/>
</dbReference>
<evidence type="ECO:0000256" key="4">
    <source>
        <dbReference type="ARBA" id="ARBA00022448"/>
    </source>
</evidence>
<dbReference type="SUPFAM" id="SSF63380">
    <property type="entry name" value="Riboflavin synthase domain-like"/>
    <property type="match status" value="1"/>
</dbReference>
<dbReference type="Proteomes" id="UP000019373">
    <property type="component" value="Unassembled WGS sequence"/>
</dbReference>
<evidence type="ECO:0000256" key="3">
    <source>
        <dbReference type="ARBA" id="ARBA00012668"/>
    </source>
</evidence>
<feature type="transmembrane region" description="Helical" evidence="14">
    <location>
        <begin position="53"/>
        <end position="73"/>
    </location>
</feature>
<evidence type="ECO:0000259" key="15">
    <source>
        <dbReference type="PROSITE" id="PS51384"/>
    </source>
</evidence>
<dbReference type="Gene3D" id="3.40.50.80">
    <property type="entry name" value="Nucleotide-binding domain of ferredoxin-NADP reductase (FNR) module"/>
    <property type="match status" value="1"/>
</dbReference>
<dbReference type="InterPro" id="IPR013130">
    <property type="entry name" value="Fe3_Rdtase_TM_dom"/>
</dbReference>
<dbReference type="Pfam" id="PF08022">
    <property type="entry name" value="FAD_binding_8"/>
    <property type="match status" value="1"/>
</dbReference>
<dbReference type="GO" id="GO:0052851">
    <property type="term" value="F:ferric-chelate reductase (NADPH) activity"/>
    <property type="evidence" value="ECO:0007669"/>
    <property type="project" value="UniProtKB-EC"/>
</dbReference>
<gene>
    <name evidence="16" type="ORF">EPUS_05652</name>
</gene>
<keyword evidence="6 14" id="KW-0812">Transmembrane</keyword>
<reference evidence="17" key="1">
    <citation type="journal article" date="2014" name="BMC Genomics">
        <title>Genome characteristics reveal the impact of lichenization on lichen-forming fungus Endocarpon pusillum Hedwig (Verrucariales, Ascomycota).</title>
        <authorList>
            <person name="Wang Y.-Y."/>
            <person name="Liu B."/>
            <person name="Zhang X.-Y."/>
            <person name="Zhou Q.-M."/>
            <person name="Zhang T."/>
            <person name="Li H."/>
            <person name="Yu Y.-F."/>
            <person name="Zhang X.-L."/>
            <person name="Hao X.-Y."/>
            <person name="Wang M."/>
            <person name="Wang L."/>
            <person name="Wei J.-C."/>
        </authorList>
    </citation>
    <scope>NUCLEOTIDE SEQUENCE [LARGE SCALE GENOMIC DNA]</scope>
    <source>
        <strain evidence="17">Z07020 / HMAS-L-300199</strain>
    </source>
</reference>
<dbReference type="PANTHER" id="PTHR32361:SF3">
    <property type="entry name" value="REDUCTASE, PUTATIVE (AFU_ORTHOLOGUE AFUA_6G13750)-RELATED"/>
    <property type="match status" value="1"/>
</dbReference>
<keyword evidence="17" id="KW-1185">Reference proteome</keyword>
<dbReference type="EMBL" id="KE721517">
    <property type="protein sequence ID" value="ERF68513.1"/>
    <property type="molecule type" value="Genomic_DNA"/>
</dbReference>
<feature type="transmembrane region" description="Helical" evidence="14">
    <location>
        <begin position="261"/>
        <end position="280"/>
    </location>
</feature>
<evidence type="ECO:0000256" key="11">
    <source>
        <dbReference type="ARBA" id="ARBA00023136"/>
    </source>
</evidence>
<evidence type="ECO:0000256" key="14">
    <source>
        <dbReference type="SAM" id="Phobius"/>
    </source>
</evidence>
<dbReference type="GO" id="GO:0006879">
    <property type="term" value="P:intracellular iron ion homeostasis"/>
    <property type="evidence" value="ECO:0007669"/>
    <property type="project" value="TreeGrafter"/>
</dbReference>
<feature type="transmembrane region" description="Helical" evidence="14">
    <location>
        <begin position="301"/>
        <end position="327"/>
    </location>
</feature>
<feature type="transmembrane region" description="Helical" evidence="14">
    <location>
        <begin position="137"/>
        <end position="160"/>
    </location>
</feature>
<evidence type="ECO:0000256" key="2">
    <source>
        <dbReference type="ARBA" id="ARBA00006278"/>
    </source>
</evidence>
<dbReference type="SFLD" id="SFLDS00052">
    <property type="entry name" value="Ferric_Reductase_Domain"/>
    <property type="match status" value="1"/>
</dbReference>
<dbReference type="AlphaFoldDB" id="U1G954"/>
<evidence type="ECO:0000256" key="8">
    <source>
        <dbReference type="ARBA" id="ARBA00022989"/>
    </source>
</evidence>
<dbReference type="GO" id="GO:0006826">
    <property type="term" value="P:iron ion transport"/>
    <property type="evidence" value="ECO:0007669"/>
    <property type="project" value="UniProtKB-ARBA"/>
</dbReference>
<evidence type="ECO:0000313" key="17">
    <source>
        <dbReference type="Proteomes" id="UP000019373"/>
    </source>
</evidence>
<evidence type="ECO:0000256" key="7">
    <source>
        <dbReference type="ARBA" id="ARBA00022982"/>
    </source>
</evidence>
<keyword evidence="9" id="KW-0560">Oxidoreductase</keyword>